<dbReference type="InterPro" id="IPR025824">
    <property type="entry name" value="OB-fold_nuc-bd_dom"/>
</dbReference>
<dbReference type="GO" id="GO:0003676">
    <property type="term" value="F:nucleic acid binding"/>
    <property type="evidence" value="ECO:0007669"/>
    <property type="project" value="InterPro"/>
</dbReference>
<evidence type="ECO:0000259" key="7">
    <source>
        <dbReference type="Pfam" id="PF02601"/>
    </source>
</evidence>
<dbReference type="NCBIfam" id="TIGR00237">
    <property type="entry name" value="xseA"/>
    <property type="match status" value="1"/>
</dbReference>
<comment type="function">
    <text evidence="5">Bidirectionally degrades single-stranded DNA into large acid-insoluble oligonucleotides, which are then degraded further into small acid-soluble oligonucleotides.</text>
</comment>
<dbReference type="HAMAP" id="MF_00378">
    <property type="entry name" value="Exonuc_7_L"/>
    <property type="match status" value="1"/>
</dbReference>
<keyword evidence="10" id="KW-1185">Reference proteome</keyword>
<feature type="domain" description="Exonuclease VII large subunit C-terminal" evidence="7">
    <location>
        <begin position="121"/>
        <end position="401"/>
    </location>
</feature>
<dbReference type="EC" id="3.1.11.6" evidence="5"/>
<dbReference type="GO" id="GO:0009318">
    <property type="term" value="C:exodeoxyribonuclease VII complex"/>
    <property type="evidence" value="ECO:0007669"/>
    <property type="project" value="UniProtKB-UniRule"/>
</dbReference>
<accession>A0A1I5LUD2</accession>
<keyword evidence="1 5" id="KW-0963">Cytoplasm</keyword>
<name>A0A1I5LUD2_9BACT</name>
<dbReference type="PANTHER" id="PTHR30008">
    <property type="entry name" value="EXODEOXYRIBONUCLEASE 7 LARGE SUBUNIT"/>
    <property type="match status" value="1"/>
</dbReference>
<dbReference type="Gene3D" id="2.40.50.1010">
    <property type="match status" value="1"/>
</dbReference>
<dbReference type="Proteomes" id="UP000199227">
    <property type="component" value="Unassembled WGS sequence"/>
</dbReference>
<dbReference type="GO" id="GO:0005737">
    <property type="term" value="C:cytoplasm"/>
    <property type="evidence" value="ECO:0007669"/>
    <property type="project" value="UniProtKB-SubCell"/>
</dbReference>
<sequence length="419" mass="47058">MNSTVTVSQLNEQIKSLLESTFIQIRVEGEISQVTYHTSGHIYFTIKDEKSSLSCVMFRSNARNLRFRLEAGQHVVLSGAITVYVPRGNYQMLVQTAEPYGVGSLSIAFEQLKKQLQAEGLFSPERKKPIPKRVRHIVIVTSKTGAAIQDMIRVATKRWPLVKITLIDTLVQGAEAAQEIARHIAYADSLKADVIIVGRGGGSLEDLWAFNEEVVARAIYACKTPVVSAVGHEVDTMISDFVADMRAPTPSAAMEQILPDKIEVLYALDEMMQRIESRMHQILNLKLQQLQSMQTQLEQNAISKKIDMQLQIINQLKIQLKQQMSRFLNQKSETLLPIKEQIKYIQNRVLEHKNSQLSSLTSQLSSLDPKLKVRPGFVQLVKNGEVVGLKRLKSGDQVYLQDTKFIAQATIDSIETIDG</sequence>
<dbReference type="Pfam" id="PF02601">
    <property type="entry name" value="Exonuc_VII_L"/>
    <property type="match status" value="1"/>
</dbReference>
<reference evidence="9 10" key="1">
    <citation type="submission" date="2016-10" db="EMBL/GenBank/DDBJ databases">
        <authorList>
            <person name="de Groot N.N."/>
        </authorList>
    </citation>
    <scope>NUCLEOTIDE SEQUENCE [LARGE SCALE GENOMIC DNA]</scope>
    <source>
        <strain evidence="9 10">EP1-55-1</strain>
    </source>
</reference>
<keyword evidence="2 5" id="KW-0540">Nuclease</keyword>
<dbReference type="EMBL" id="FOXB01000004">
    <property type="protein sequence ID" value="SFP00757.1"/>
    <property type="molecule type" value="Genomic_DNA"/>
</dbReference>
<evidence type="ECO:0000256" key="6">
    <source>
        <dbReference type="RuleBase" id="RU004355"/>
    </source>
</evidence>
<evidence type="ECO:0000256" key="3">
    <source>
        <dbReference type="ARBA" id="ARBA00022801"/>
    </source>
</evidence>
<dbReference type="InterPro" id="IPR020579">
    <property type="entry name" value="Exonuc_VII_lsu_C"/>
</dbReference>
<dbReference type="GO" id="GO:0006308">
    <property type="term" value="P:DNA catabolic process"/>
    <property type="evidence" value="ECO:0007669"/>
    <property type="project" value="UniProtKB-UniRule"/>
</dbReference>
<feature type="domain" description="OB-fold nucleic acid binding" evidence="8">
    <location>
        <begin position="6"/>
        <end position="96"/>
    </location>
</feature>
<dbReference type="STRING" id="223786.SAMN05216234_1048"/>
<dbReference type="InterPro" id="IPR003753">
    <property type="entry name" value="Exonuc_VII_L"/>
</dbReference>
<proteinExistence type="inferred from homology"/>
<dbReference type="CDD" id="cd04489">
    <property type="entry name" value="ExoVII_LU_OBF"/>
    <property type="match status" value="1"/>
</dbReference>
<evidence type="ECO:0000313" key="9">
    <source>
        <dbReference type="EMBL" id="SFP00757.1"/>
    </source>
</evidence>
<protein>
    <recommendedName>
        <fullName evidence="5">Exodeoxyribonuclease 7 large subunit</fullName>
        <ecNumber evidence="5">3.1.11.6</ecNumber>
    </recommendedName>
    <alternativeName>
        <fullName evidence="5">Exodeoxyribonuclease VII large subunit</fullName>
        <shortName evidence="5">Exonuclease VII large subunit</shortName>
    </alternativeName>
</protein>
<gene>
    <name evidence="5" type="primary">xseA</name>
    <name evidence="9" type="ORF">SAMN05216234_1048</name>
</gene>
<dbReference type="GO" id="GO:0008855">
    <property type="term" value="F:exodeoxyribonuclease VII activity"/>
    <property type="evidence" value="ECO:0007669"/>
    <property type="project" value="UniProtKB-UniRule"/>
</dbReference>
<dbReference type="PANTHER" id="PTHR30008:SF0">
    <property type="entry name" value="EXODEOXYRIBONUCLEASE 7 LARGE SUBUNIT"/>
    <property type="match status" value="1"/>
</dbReference>
<comment type="subcellular location">
    <subcellularLocation>
        <location evidence="5 6">Cytoplasm</location>
    </subcellularLocation>
</comment>
<evidence type="ECO:0000313" key="10">
    <source>
        <dbReference type="Proteomes" id="UP000199227"/>
    </source>
</evidence>
<evidence type="ECO:0000256" key="1">
    <source>
        <dbReference type="ARBA" id="ARBA00022490"/>
    </source>
</evidence>
<comment type="subunit">
    <text evidence="5">Heterooligomer composed of large and small subunits.</text>
</comment>
<organism evidence="9 10">
    <name type="scientific">Hydrogenimonas thermophila</name>
    <dbReference type="NCBI Taxonomy" id="223786"/>
    <lineage>
        <taxon>Bacteria</taxon>
        <taxon>Pseudomonadati</taxon>
        <taxon>Campylobacterota</taxon>
        <taxon>Epsilonproteobacteria</taxon>
        <taxon>Campylobacterales</taxon>
        <taxon>Hydrogenimonadaceae</taxon>
        <taxon>Hydrogenimonas</taxon>
    </lineage>
</organism>
<dbReference type="Pfam" id="PF13742">
    <property type="entry name" value="tRNA_anti_2"/>
    <property type="match status" value="1"/>
</dbReference>
<comment type="catalytic activity">
    <reaction evidence="5 6">
        <text>Exonucleolytic cleavage in either 5'- to 3'- or 3'- to 5'-direction to yield nucleoside 5'-phosphates.</text>
        <dbReference type="EC" id="3.1.11.6"/>
    </reaction>
</comment>
<dbReference type="OrthoDB" id="9802795at2"/>
<dbReference type="RefSeq" id="WP_092910672.1">
    <property type="nucleotide sequence ID" value="NZ_FOXB01000004.1"/>
</dbReference>
<dbReference type="AlphaFoldDB" id="A0A1I5LUD2"/>
<comment type="similarity">
    <text evidence="5 6">Belongs to the XseA family.</text>
</comment>
<evidence type="ECO:0000259" key="8">
    <source>
        <dbReference type="Pfam" id="PF13742"/>
    </source>
</evidence>
<evidence type="ECO:0000256" key="2">
    <source>
        <dbReference type="ARBA" id="ARBA00022722"/>
    </source>
</evidence>
<keyword evidence="4 5" id="KW-0269">Exonuclease</keyword>
<keyword evidence="3 5" id="KW-0378">Hydrolase</keyword>
<evidence type="ECO:0000256" key="5">
    <source>
        <dbReference type="HAMAP-Rule" id="MF_00378"/>
    </source>
</evidence>
<evidence type="ECO:0000256" key="4">
    <source>
        <dbReference type="ARBA" id="ARBA00022839"/>
    </source>
</evidence>